<dbReference type="STRING" id="519442.Huta_0425"/>
<gene>
    <name evidence="1" type="ordered locus">Huta_0425</name>
</gene>
<dbReference type="Pfam" id="PF23443">
    <property type="entry name" value="DUF7126"/>
    <property type="match status" value="1"/>
</dbReference>
<reference evidence="1 2" key="1">
    <citation type="journal article" date="2009" name="Stand. Genomic Sci.">
        <title>Complete genome sequence of Halorhabdus utahensis type strain (AX-2).</title>
        <authorList>
            <person name="Anderson I."/>
            <person name="Tindall B.J."/>
            <person name="Pomrenke H."/>
            <person name="Goker M."/>
            <person name="Lapidus A."/>
            <person name="Nolan M."/>
            <person name="Copeland A."/>
            <person name="Glavina Del Rio T."/>
            <person name="Chen F."/>
            <person name="Tice H."/>
            <person name="Cheng J.F."/>
            <person name="Lucas S."/>
            <person name="Chertkov O."/>
            <person name="Bruce D."/>
            <person name="Brettin T."/>
            <person name="Detter J.C."/>
            <person name="Han C."/>
            <person name="Goodwin L."/>
            <person name="Land M."/>
            <person name="Hauser L."/>
            <person name="Chang Y.J."/>
            <person name="Jeffries C.D."/>
            <person name="Pitluck S."/>
            <person name="Pati A."/>
            <person name="Mavromatis K."/>
            <person name="Ivanova N."/>
            <person name="Ovchinnikova G."/>
            <person name="Chen A."/>
            <person name="Palaniappan K."/>
            <person name="Chain P."/>
            <person name="Rohde M."/>
            <person name="Bristow J."/>
            <person name="Eisen J.A."/>
            <person name="Markowitz V."/>
            <person name="Hugenholtz P."/>
            <person name="Kyrpides N.C."/>
            <person name="Klenk H.P."/>
        </authorList>
    </citation>
    <scope>NUCLEOTIDE SEQUENCE [LARGE SCALE GENOMIC DNA]</scope>
    <source>
        <strain evidence="2">DSM 12940 / JCM 11049 / AX-2</strain>
    </source>
</reference>
<dbReference type="eggNOG" id="arCOG04783">
    <property type="taxonomic scope" value="Archaea"/>
</dbReference>
<evidence type="ECO:0000313" key="2">
    <source>
        <dbReference type="Proteomes" id="UP000002071"/>
    </source>
</evidence>
<dbReference type="HOGENOM" id="CLU_170794_0_0_2"/>
<dbReference type="GeneID" id="8382692"/>
<accession>C7NS05</accession>
<dbReference type="AlphaFoldDB" id="C7NS05"/>
<evidence type="ECO:0000313" key="1">
    <source>
        <dbReference type="EMBL" id="ACV10612.1"/>
    </source>
</evidence>
<dbReference type="RefSeq" id="WP_012795489.1">
    <property type="nucleotide sequence ID" value="NC_013158.1"/>
</dbReference>
<dbReference type="InterPro" id="IPR055550">
    <property type="entry name" value="DUF7126"/>
</dbReference>
<keyword evidence="2" id="KW-1185">Reference proteome</keyword>
<dbReference type="Proteomes" id="UP000002071">
    <property type="component" value="Chromosome"/>
</dbReference>
<dbReference type="EMBL" id="CP001687">
    <property type="protein sequence ID" value="ACV10612.1"/>
    <property type="molecule type" value="Genomic_DNA"/>
</dbReference>
<protein>
    <recommendedName>
        <fullName evidence="3">CTP/GMP synthase operon protein</fullName>
    </recommendedName>
</protein>
<proteinExistence type="predicted"/>
<dbReference type="KEGG" id="hut:Huta_0425"/>
<name>C7NS05_HALUD</name>
<organism evidence="1 2">
    <name type="scientific">Halorhabdus utahensis (strain DSM 12940 / JCM 11049 / AX-2)</name>
    <dbReference type="NCBI Taxonomy" id="519442"/>
    <lineage>
        <taxon>Archaea</taxon>
        <taxon>Methanobacteriati</taxon>
        <taxon>Methanobacteriota</taxon>
        <taxon>Stenosarchaea group</taxon>
        <taxon>Halobacteria</taxon>
        <taxon>Halobacteriales</taxon>
        <taxon>Haloarculaceae</taxon>
        <taxon>Halorhabdus</taxon>
    </lineage>
</organism>
<dbReference type="Gene3D" id="3.40.50.720">
    <property type="entry name" value="NAD(P)-binding Rossmann-like Domain"/>
    <property type="match status" value="1"/>
</dbReference>
<dbReference type="OrthoDB" id="302988at2157"/>
<evidence type="ECO:0008006" key="3">
    <source>
        <dbReference type="Google" id="ProtNLM"/>
    </source>
</evidence>
<sequence>MQVIVAGADESEIADPIDAEGHDVTAIDVADGTSLADAGIENTDVYLLTEMAQATSIAVAKDHNPDVRVVVYAEGSLPEFATRQADLVIDPALLDPEAVAEELA</sequence>